<dbReference type="OrthoDB" id="67155at2759"/>
<name>A0A482XUD7_LAOST</name>
<dbReference type="InParanoid" id="A0A482XUD7"/>
<gene>
    <name evidence="4" type="ORF">LSTR_LSTR008440</name>
</gene>
<evidence type="ECO:0000313" key="4">
    <source>
        <dbReference type="EMBL" id="RZF49154.1"/>
    </source>
</evidence>
<feature type="domain" description="ELMO" evidence="3">
    <location>
        <begin position="220"/>
        <end position="374"/>
    </location>
</feature>
<dbReference type="STRING" id="195883.A0A482XUD7"/>
<protein>
    <recommendedName>
        <fullName evidence="3">ELMO domain-containing protein</fullName>
    </recommendedName>
</protein>
<dbReference type="AlphaFoldDB" id="A0A482XUD7"/>
<feature type="compositionally biased region" description="Polar residues" evidence="1">
    <location>
        <begin position="42"/>
        <end position="53"/>
    </location>
</feature>
<dbReference type="PROSITE" id="PS51335">
    <property type="entry name" value="ELMO"/>
    <property type="match status" value="1"/>
</dbReference>
<dbReference type="InterPro" id="IPR050868">
    <property type="entry name" value="ELMO_domain-containing"/>
</dbReference>
<evidence type="ECO:0000256" key="2">
    <source>
        <dbReference type="SAM" id="Phobius"/>
    </source>
</evidence>
<dbReference type="PANTHER" id="PTHR12771:SF2">
    <property type="entry name" value="ELMO DOMAIN-CONTAINING PROTEIN 3"/>
    <property type="match status" value="1"/>
</dbReference>
<sequence length="390" mass="43498">MDLDLGSRSPIFIRSLENIAEEEKLSDHDSSVNSPVGVDQLTVDNKSRSSSSINEDRLRVPCGSGVPQNTGEPSRRLNLALPSISVRNPVEPTGAKKQRVEIAVGEGEPSRLQLPLISIRNALEAASEEWSKVPTVGGDSGKIQTPLISPEIDVEEAFNYFRGLNLPHDSNSNSVASARVRWKGFVQWLHTPPKLSAHLKPDCDLIYSIVQCSLDWEDNVHWRMLQTIYKQLTGSKIDCPQFGSHWQLIGFQGSDPATDLRGVGLLGLLQFLFLSTKQECAPLARKLYTVANSENQAFPLAVLSLNVTQIALNALRSGKLNKECNIRQTVLLVVNLFYIAVLHYIINIWVTEQKTIKDSGYLLKDAEKYCCKNVRKLIQDIPEQLEKYPK</sequence>
<evidence type="ECO:0000313" key="5">
    <source>
        <dbReference type="Proteomes" id="UP000291343"/>
    </source>
</evidence>
<proteinExistence type="predicted"/>
<reference evidence="4 5" key="1">
    <citation type="journal article" date="2017" name="Gigascience">
        <title>Genome sequence of the small brown planthopper, Laodelphax striatellus.</title>
        <authorList>
            <person name="Zhu J."/>
            <person name="Jiang F."/>
            <person name="Wang X."/>
            <person name="Yang P."/>
            <person name="Bao Y."/>
            <person name="Zhao W."/>
            <person name="Wang W."/>
            <person name="Lu H."/>
            <person name="Wang Q."/>
            <person name="Cui N."/>
            <person name="Li J."/>
            <person name="Chen X."/>
            <person name="Luo L."/>
            <person name="Yu J."/>
            <person name="Kang L."/>
            <person name="Cui F."/>
        </authorList>
    </citation>
    <scope>NUCLEOTIDE SEQUENCE [LARGE SCALE GENOMIC DNA]</scope>
    <source>
        <strain evidence="4">Lst14</strain>
    </source>
</reference>
<keyword evidence="5" id="KW-1185">Reference proteome</keyword>
<dbReference type="PANTHER" id="PTHR12771">
    <property type="entry name" value="ENGULFMENT AND CELL MOTILITY"/>
    <property type="match status" value="1"/>
</dbReference>
<keyword evidence="2" id="KW-0472">Membrane</keyword>
<organism evidence="4 5">
    <name type="scientific">Laodelphax striatellus</name>
    <name type="common">Small brown planthopper</name>
    <name type="synonym">Delphax striatella</name>
    <dbReference type="NCBI Taxonomy" id="195883"/>
    <lineage>
        <taxon>Eukaryota</taxon>
        <taxon>Metazoa</taxon>
        <taxon>Ecdysozoa</taxon>
        <taxon>Arthropoda</taxon>
        <taxon>Hexapoda</taxon>
        <taxon>Insecta</taxon>
        <taxon>Pterygota</taxon>
        <taxon>Neoptera</taxon>
        <taxon>Paraneoptera</taxon>
        <taxon>Hemiptera</taxon>
        <taxon>Auchenorrhyncha</taxon>
        <taxon>Fulgoroidea</taxon>
        <taxon>Delphacidae</taxon>
        <taxon>Criomorphinae</taxon>
        <taxon>Laodelphax</taxon>
    </lineage>
</organism>
<evidence type="ECO:0000256" key="1">
    <source>
        <dbReference type="SAM" id="MobiDB-lite"/>
    </source>
</evidence>
<dbReference type="InterPro" id="IPR006816">
    <property type="entry name" value="ELMO_dom"/>
</dbReference>
<dbReference type="Proteomes" id="UP000291343">
    <property type="component" value="Unassembled WGS sequence"/>
</dbReference>
<comment type="caution">
    <text evidence="4">The sequence shown here is derived from an EMBL/GenBank/DDBJ whole genome shotgun (WGS) entry which is preliminary data.</text>
</comment>
<feature type="region of interest" description="Disordered" evidence="1">
    <location>
        <begin position="24"/>
        <end position="74"/>
    </location>
</feature>
<feature type="transmembrane region" description="Helical" evidence="2">
    <location>
        <begin position="330"/>
        <end position="350"/>
    </location>
</feature>
<accession>A0A482XUD7</accession>
<keyword evidence="2" id="KW-0812">Transmembrane</keyword>
<dbReference type="EMBL" id="QKKF02000377">
    <property type="protein sequence ID" value="RZF49154.1"/>
    <property type="molecule type" value="Genomic_DNA"/>
</dbReference>
<evidence type="ECO:0000259" key="3">
    <source>
        <dbReference type="PROSITE" id="PS51335"/>
    </source>
</evidence>
<dbReference type="Pfam" id="PF04727">
    <property type="entry name" value="ELMO_CED12"/>
    <property type="match status" value="1"/>
</dbReference>
<keyword evidence="2" id="KW-1133">Transmembrane helix</keyword>